<accession>A0A8I0GWR2</accession>
<name>A0A8I0GWR2_XANCI</name>
<sequence length="47" mass="5206">YTVREIVARCKDYLFALYRPEPAHLGAAIPLSGNGRVTHRLPAMPLA</sequence>
<dbReference type="Proteomes" id="UP000653002">
    <property type="component" value="Unassembled WGS sequence"/>
</dbReference>
<feature type="non-terminal residue" evidence="1">
    <location>
        <position position="1"/>
    </location>
</feature>
<evidence type="ECO:0000313" key="2">
    <source>
        <dbReference type="Proteomes" id="UP000653002"/>
    </source>
</evidence>
<dbReference type="EMBL" id="JAABFR010000328">
    <property type="protein sequence ID" value="MBD4335719.1"/>
    <property type="molecule type" value="Genomic_DNA"/>
</dbReference>
<organism evidence="1 2">
    <name type="scientific">Xanthomonas citri pv. citri</name>
    <dbReference type="NCBI Taxonomy" id="611301"/>
    <lineage>
        <taxon>Bacteria</taxon>
        <taxon>Pseudomonadati</taxon>
        <taxon>Pseudomonadota</taxon>
        <taxon>Gammaproteobacteria</taxon>
        <taxon>Lysobacterales</taxon>
        <taxon>Lysobacteraceae</taxon>
        <taxon>Xanthomonas</taxon>
    </lineage>
</organism>
<comment type="caution">
    <text evidence="1">The sequence shown here is derived from an EMBL/GenBank/DDBJ whole genome shotgun (WGS) entry which is preliminary data.</text>
</comment>
<proteinExistence type="predicted"/>
<evidence type="ECO:0000313" key="1">
    <source>
        <dbReference type="EMBL" id="MBD4335719.1"/>
    </source>
</evidence>
<reference evidence="1" key="1">
    <citation type="submission" date="2020-01" db="EMBL/GenBank/DDBJ databases">
        <authorList>
            <person name="Richard D."/>
        </authorList>
    </citation>
    <scope>NUCLEOTIDE SEQUENCE</scope>
    <source>
        <strain evidence="1">JP541</strain>
    </source>
</reference>
<protein>
    <submittedName>
        <fullName evidence="1">Uncharacterized protein</fullName>
    </submittedName>
</protein>
<gene>
    <name evidence="1" type="ORF">GUH15_06515</name>
</gene>
<dbReference type="AlphaFoldDB" id="A0A8I0GWR2"/>